<organism evidence="1 2">
    <name type="scientific">Chromobacterium vaccinii</name>
    <dbReference type="NCBI Taxonomy" id="1108595"/>
    <lineage>
        <taxon>Bacteria</taxon>
        <taxon>Pseudomonadati</taxon>
        <taxon>Pseudomonadota</taxon>
        <taxon>Betaproteobacteria</taxon>
        <taxon>Neisseriales</taxon>
        <taxon>Chromobacteriaceae</taxon>
        <taxon>Chromobacterium</taxon>
    </lineage>
</organism>
<evidence type="ECO:0000313" key="1">
    <source>
        <dbReference type="EMBL" id="AOZ52675.1"/>
    </source>
</evidence>
<dbReference type="AlphaFoldDB" id="A0A1D9LMZ7"/>
<reference evidence="1 2" key="1">
    <citation type="submission" date="2016-10" db="EMBL/GenBank/DDBJ databases">
        <title>Chromobacterium muskegensis sp. nov., an insecticidal bacterium isolated from Sphagnum bogs.</title>
        <authorList>
            <person name="Sparks M.E."/>
            <person name="Blackburn M.B."/>
            <person name="Gundersen-Rindal D.E."/>
            <person name="Mitchell A."/>
            <person name="Farrar R."/>
            <person name="Kuhar D."/>
        </authorList>
    </citation>
    <scope>NUCLEOTIDE SEQUENCE [LARGE SCALE GENOMIC DNA]</scope>
    <source>
        <strain evidence="1 2">21-1</strain>
    </source>
</reference>
<dbReference type="Proteomes" id="UP000178776">
    <property type="component" value="Chromosome"/>
</dbReference>
<dbReference type="InterPro" id="IPR011990">
    <property type="entry name" value="TPR-like_helical_dom_sf"/>
</dbReference>
<protein>
    <submittedName>
        <fullName evidence="1">Uncharacterized protein</fullName>
    </submittedName>
</protein>
<accession>A0A1D9LMZ7</accession>
<proteinExistence type="predicted"/>
<name>A0A1D9LMZ7_9NEIS</name>
<dbReference type="EMBL" id="CP017707">
    <property type="protein sequence ID" value="AOZ52675.1"/>
    <property type="molecule type" value="Genomic_DNA"/>
</dbReference>
<gene>
    <name evidence="1" type="ORF">BKX93_01970</name>
</gene>
<dbReference type="Gene3D" id="1.25.40.10">
    <property type="entry name" value="Tetratricopeptide repeat domain"/>
    <property type="match status" value="1"/>
</dbReference>
<dbReference type="KEGG" id="cvc:BKX93_01970"/>
<evidence type="ECO:0000313" key="2">
    <source>
        <dbReference type="Proteomes" id="UP000178776"/>
    </source>
</evidence>
<sequence length="110" mass="11921">MAVLESAEEAKAIEDKRVAAGASDVTILTKKALKGNYQAQRNLAYEYQHGRGSAPYDPPRACAWRGIIMASGSPKVDESDQSNLELACGRLTPAQREQAARIFSEIAEVL</sequence>